<evidence type="ECO:0000256" key="1">
    <source>
        <dbReference type="ARBA" id="ARBA00022490"/>
    </source>
</evidence>
<dbReference type="PANTHER" id="PTHR30008">
    <property type="entry name" value="EXODEOXYRIBONUCLEASE 7 LARGE SUBUNIT"/>
    <property type="match status" value="1"/>
</dbReference>
<dbReference type="InterPro" id="IPR003753">
    <property type="entry name" value="Exonuc_VII_L"/>
</dbReference>
<comment type="subcellular location">
    <subcellularLocation>
        <location evidence="5 6">Cytoplasm</location>
    </subcellularLocation>
</comment>
<evidence type="ECO:0000256" key="3">
    <source>
        <dbReference type="ARBA" id="ARBA00022801"/>
    </source>
</evidence>
<keyword evidence="3 5" id="KW-0378">Hydrolase</keyword>
<dbReference type="InterPro" id="IPR020579">
    <property type="entry name" value="Exonuc_VII_lsu_C"/>
</dbReference>
<name>A0A2G7HKH2_9CLOT</name>
<dbReference type="AlphaFoldDB" id="A0A2G7HKH2"/>
<comment type="similarity">
    <text evidence="5 6">Belongs to the XseA family.</text>
</comment>
<keyword evidence="2 5" id="KW-0540">Nuclease</keyword>
<reference evidence="9 10" key="1">
    <citation type="submission" date="2017-10" db="EMBL/GenBank/DDBJ databases">
        <title>Reclassification of Eubacterium combesii and discrepancies in the nomenclature of botulinum neurotoxin producing clostridia. Request for an Opinion.</title>
        <authorList>
            <person name="Dobritsa A.P."/>
            <person name="Kutumbaka K.K."/>
            <person name="Samadpour M."/>
        </authorList>
    </citation>
    <scope>NUCLEOTIDE SEQUENCE [LARGE SCALE GENOMIC DNA]</scope>
    <source>
        <strain evidence="9 10">DSM 20696</strain>
    </source>
</reference>
<evidence type="ECO:0000256" key="2">
    <source>
        <dbReference type="ARBA" id="ARBA00022722"/>
    </source>
</evidence>
<dbReference type="GO" id="GO:0006308">
    <property type="term" value="P:DNA catabolic process"/>
    <property type="evidence" value="ECO:0007669"/>
    <property type="project" value="UniProtKB-UniRule"/>
</dbReference>
<dbReference type="Proteomes" id="UP000231322">
    <property type="component" value="Unassembled WGS sequence"/>
</dbReference>
<dbReference type="NCBIfam" id="TIGR00237">
    <property type="entry name" value="xseA"/>
    <property type="match status" value="1"/>
</dbReference>
<keyword evidence="10" id="KW-1185">Reference proteome</keyword>
<dbReference type="RefSeq" id="WP_099838125.1">
    <property type="nucleotide sequence ID" value="NZ_PEIK01000002.1"/>
</dbReference>
<feature type="domain" description="OB-fold nucleic acid binding" evidence="8">
    <location>
        <begin position="6"/>
        <end position="100"/>
    </location>
</feature>
<dbReference type="GO" id="GO:0008855">
    <property type="term" value="F:exodeoxyribonuclease VII activity"/>
    <property type="evidence" value="ECO:0007669"/>
    <property type="project" value="UniProtKB-UniRule"/>
</dbReference>
<evidence type="ECO:0000256" key="4">
    <source>
        <dbReference type="ARBA" id="ARBA00022839"/>
    </source>
</evidence>
<feature type="domain" description="Exonuclease VII large subunit C-terminal" evidence="7">
    <location>
        <begin position="124"/>
        <end position="325"/>
    </location>
</feature>
<dbReference type="Pfam" id="PF02601">
    <property type="entry name" value="Exonuc_VII_L"/>
    <property type="match status" value="1"/>
</dbReference>
<evidence type="ECO:0000259" key="8">
    <source>
        <dbReference type="Pfam" id="PF13742"/>
    </source>
</evidence>
<comment type="caution">
    <text evidence="9">The sequence shown here is derived from an EMBL/GenBank/DDBJ whole genome shotgun (WGS) entry which is preliminary data.</text>
</comment>
<comment type="catalytic activity">
    <reaction evidence="5 6">
        <text>Exonucleolytic cleavage in either 5'- to 3'- or 3'- to 5'-direction to yield nucleoside 5'-phosphates.</text>
        <dbReference type="EC" id="3.1.11.6"/>
    </reaction>
</comment>
<dbReference type="GO" id="GO:0009318">
    <property type="term" value="C:exodeoxyribonuclease VII complex"/>
    <property type="evidence" value="ECO:0007669"/>
    <property type="project" value="UniProtKB-UniRule"/>
</dbReference>
<accession>A0A2G7HKH2</accession>
<comment type="subunit">
    <text evidence="5">Heterooligomer composed of large and small subunits.</text>
</comment>
<sequence>MHIKTLTVSQLNRYVKNTLDADFILNNASVKGEISNLKIHSSGHIYFSLKDGGSKINCVMFKSYAYNLKFAPENGMDVVALGNVSVYEKEGSYQLYVKDMKREGIGDLYVAFEKLKEKLKEEGLFDDAHKKEIPKFSKKVGVITSPTGAALKDIINVTKRRNKGIELLIYPAIVQGTDASRTLIEGIKILNKVEDVDIIILARGGGSIEELWAFNNEELAYAVYNSKKPIITGVGHETDFTIVDFVSDRRAPTPSAAAEIAVFDREVLINEILNYKYNIKNSMENIIKEKRNYLNLYKQKIEANSPTNIIVNEYKNIDNLKELLNMKIEGKLNKEKNNLSRLSSLLEAHNPLNVLKKGYTLIEDEGNNLITEKEALKKLNKINIIFKDGRAKLSIEYIEEFLK</sequence>
<dbReference type="Pfam" id="PF13742">
    <property type="entry name" value="tRNA_anti_2"/>
    <property type="match status" value="1"/>
</dbReference>
<evidence type="ECO:0000259" key="7">
    <source>
        <dbReference type="Pfam" id="PF02601"/>
    </source>
</evidence>
<evidence type="ECO:0000256" key="5">
    <source>
        <dbReference type="HAMAP-Rule" id="MF_00378"/>
    </source>
</evidence>
<evidence type="ECO:0000313" key="10">
    <source>
        <dbReference type="Proteomes" id="UP000231322"/>
    </source>
</evidence>
<dbReference type="CDD" id="cd04489">
    <property type="entry name" value="ExoVII_LU_OBF"/>
    <property type="match status" value="1"/>
</dbReference>
<protein>
    <recommendedName>
        <fullName evidence="5">Exodeoxyribonuclease 7 large subunit</fullName>
        <ecNumber evidence="5">3.1.11.6</ecNumber>
    </recommendedName>
    <alternativeName>
        <fullName evidence="5">Exodeoxyribonuclease VII large subunit</fullName>
        <shortName evidence="5">Exonuclease VII large subunit</shortName>
    </alternativeName>
</protein>
<dbReference type="HAMAP" id="MF_00378">
    <property type="entry name" value="Exonuc_7_L"/>
    <property type="match status" value="1"/>
</dbReference>
<dbReference type="EC" id="3.1.11.6" evidence="5"/>
<dbReference type="PANTHER" id="PTHR30008:SF0">
    <property type="entry name" value="EXODEOXYRIBONUCLEASE 7 LARGE SUBUNIT"/>
    <property type="match status" value="1"/>
</dbReference>
<dbReference type="GO" id="GO:0005737">
    <property type="term" value="C:cytoplasm"/>
    <property type="evidence" value="ECO:0007669"/>
    <property type="project" value="UniProtKB-SubCell"/>
</dbReference>
<organism evidence="9 10">
    <name type="scientific">Clostridium combesii</name>
    <dbReference type="NCBI Taxonomy" id="39481"/>
    <lineage>
        <taxon>Bacteria</taxon>
        <taxon>Bacillati</taxon>
        <taxon>Bacillota</taxon>
        <taxon>Clostridia</taxon>
        <taxon>Eubacteriales</taxon>
        <taxon>Clostridiaceae</taxon>
        <taxon>Clostridium</taxon>
    </lineage>
</organism>
<gene>
    <name evidence="5" type="primary">xseA</name>
    <name evidence="9" type="ORF">CS538_03770</name>
</gene>
<dbReference type="InterPro" id="IPR025824">
    <property type="entry name" value="OB-fold_nuc-bd_dom"/>
</dbReference>
<keyword evidence="1 5" id="KW-0963">Cytoplasm</keyword>
<evidence type="ECO:0000256" key="6">
    <source>
        <dbReference type="RuleBase" id="RU004355"/>
    </source>
</evidence>
<keyword evidence="4 5" id="KW-0269">Exonuclease</keyword>
<dbReference type="EMBL" id="PEIK01000002">
    <property type="protein sequence ID" value="PIH05617.1"/>
    <property type="molecule type" value="Genomic_DNA"/>
</dbReference>
<dbReference type="GO" id="GO:0003676">
    <property type="term" value="F:nucleic acid binding"/>
    <property type="evidence" value="ECO:0007669"/>
    <property type="project" value="InterPro"/>
</dbReference>
<proteinExistence type="inferred from homology"/>
<comment type="function">
    <text evidence="5">Bidirectionally degrades single-stranded DNA into large acid-insoluble oligonucleotides, which are then degraded further into small acid-soluble oligonucleotides.</text>
</comment>
<evidence type="ECO:0000313" key="9">
    <source>
        <dbReference type="EMBL" id="PIH05617.1"/>
    </source>
</evidence>